<name>A0A2H3CGP9_9AGAR</name>
<reference evidence="3" key="1">
    <citation type="journal article" date="2017" name="Nat. Ecol. Evol.">
        <title>Genome expansion and lineage-specific genetic innovations in the forest pathogenic fungi Armillaria.</title>
        <authorList>
            <person name="Sipos G."/>
            <person name="Prasanna A.N."/>
            <person name="Walter M.C."/>
            <person name="O'Connor E."/>
            <person name="Balint B."/>
            <person name="Krizsan K."/>
            <person name="Kiss B."/>
            <person name="Hess J."/>
            <person name="Varga T."/>
            <person name="Slot J."/>
            <person name="Riley R."/>
            <person name="Boka B."/>
            <person name="Rigling D."/>
            <person name="Barry K."/>
            <person name="Lee J."/>
            <person name="Mihaltcheva S."/>
            <person name="LaButti K."/>
            <person name="Lipzen A."/>
            <person name="Waldron R."/>
            <person name="Moloney N.M."/>
            <person name="Sperisen C."/>
            <person name="Kredics L."/>
            <person name="Vagvoelgyi C."/>
            <person name="Patrignani A."/>
            <person name="Fitzpatrick D."/>
            <person name="Nagy I."/>
            <person name="Doyle S."/>
            <person name="Anderson J.B."/>
            <person name="Grigoriev I.V."/>
            <person name="Gueldener U."/>
            <person name="Muensterkoetter M."/>
            <person name="Nagy L.G."/>
        </authorList>
    </citation>
    <scope>NUCLEOTIDE SEQUENCE [LARGE SCALE GENOMIC DNA]</scope>
    <source>
        <strain evidence="3">28-4</strain>
    </source>
</reference>
<evidence type="ECO:0000313" key="2">
    <source>
        <dbReference type="EMBL" id="PBK77568.1"/>
    </source>
</evidence>
<keyword evidence="3" id="KW-1185">Reference proteome</keyword>
<keyword evidence="1" id="KW-0732">Signal</keyword>
<protein>
    <submittedName>
        <fullName evidence="2">Uncharacterized protein</fullName>
    </submittedName>
</protein>
<dbReference type="EMBL" id="KZ293416">
    <property type="protein sequence ID" value="PBK77568.1"/>
    <property type="molecule type" value="Genomic_DNA"/>
</dbReference>
<proteinExistence type="predicted"/>
<sequence>MWGFVSILVWTGPGRVATFQWASGTLSCTITEANTMSDVDIGCKRPLDPLITYPVFNLRTKAVLILRLGTGTGNLSDLLSLLLWTYIGTRTGELRCIASSL</sequence>
<feature type="signal peptide" evidence="1">
    <location>
        <begin position="1"/>
        <end position="18"/>
    </location>
</feature>
<feature type="chain" id="PRO_5013749415" evidence="1">
    <location>
        <begin position="19"/>
        <end position="101"/>
    </location>
</feature>
<gene>
    <name evidence="2" type="ORF">ARMSODRAFT_289183</name>
</gene>
<organism evidence="2 3">
    <name type="scientific">Armillaria solidipes</name>
    <dbReference type="NCBI Taxonomy" id="1076256"/>
    <lineage>
        <taxon>Eukaryota</taxon>
        <taxon>Fungi</taxon>
        <taxon>Dikarya</taxon>
        <taxon>Basidiomycota</taxon>
        <taxon>Agaricomycotina</taxon>
        <taxon>Agaricomycetes</taxon>
        <taxon>Agaricomycetidae</taxon>
        <taxon>Agaricales</taxon>
        <taxon>Marasmiineae</taxon>
        <taxon>Physalacriaceae</taxon>
        <taxon>Armillaria</taxon>
    </lineage>
</organism>
<evidence type="ECO:0000313" key="3">
    <source>
        <dbReference type="Proteomes" id="UP000218334"/>
    </source>
</evidence>
<evidence type="ECO:0000256" key="1">
    <source>
        <dbReference type="SAM" id="SignalP"/>
    </source>
</evidence>
<dbReference type="AlphaFoldDB" id="A0A2H3CGP9"/>
<dbReference type="Proteomes" id="UP000218334">
    <property type="component" value="Unassembled WGS sequence"/>
</dbReference>
<accession>A0A2H3CGP9</accession>